<dbReference type="Pfam" id="PF00690">
    <property type="entry name" value="Cation_ATPase_N"/>
    <property type="match status" value="1"/>
</dbReference>
<feature type="transmembrane region" description="Helical" evidence="8">
    <location>
        <begin position="775"/>
        <end position="794"/>
    </location>
</feature>
<dbReference type="InterPro" id="IPR023298">
    <property type="entry name" value="ATPase_P-typ_TM_dom_sf"/>
</dbReference>
<keyword evidence="5" id="KW-1278">Translocase</keyword>
<keyword evidence="11" id="KW-1185">Reference proteome</keyword>
<dbReference type="PANTHER" id="PTHR42861">
    <property type="entry name" value="CALCIUM-TRANSPORTING ATPASE"/>
    <property type="match status" value="1"/>
</dbReference>
<evidence type="ECO:0000256" key="4">
    <source>
        <dbReference type="ARBA" id="ARBA00022840"/>
    </source>
</evidence>
<dbReference type="NCBIfam" id="TIGR01494">
    <property type="entry name" value="ATPase_P-type"/>
    <property type="match status" value="2"/>
</dbReference>
<dbReference type="InterPro" id="IPR001757">
    <property type="entry name" value="P_typ_ATPase"/>
</dbReference>
<feature type="transmembrane region" description="Helical" evidence="8">
    <location>
        <begin position="257"/>
        <end position="278"/>
    </location>
</feature>
<organism evidence="10 11">
    <name type="scientific">Thauera sinica</name>
    <dbReference type="NCBI Taxonomy" id="2665146"/>
    <lineage>
        <taxon>Bacteria</taxon>
        <taxon>Pseudomonadati</taxon>
        <taxon>Pseudomonadota</taxon>
        <taxon>Betaproteobacteria</taxon>
        <taxon>Rhodocyclales</taxon>
        <taxon>Zoogloeaceae</taxon>
        <taxon>Thauera</taxon>
    </lineage>
</organism>
<dbReference type="InterPro" id="IPR004014">
    <property type="entry name" value="ATPase_P-typ_cation-transptr_N"/>
</dbReference>
<evidence type="ECO:0000313" key="10">
    <source>
        <dbReference type="EMBL" id="MFC5770128.1"/>
    </source>
</evidence>
<keyword evidence="2 8" id="KW-0812">Transmembrane</keyword>
<sequence>MHDDALAAARTEAPSHHWHTLSGDEVRDLLQTGPYGLSEAAARSRLARYGPNRLAPPKRRGALLRLLAQFHNILLYVMMAAALITALLGHWVDTGVLLAAVVINAIIGFIQEGRAEAALDAIRGMLSPHAMVIRDGHRREIDAADLVPGDLVALASGDRVPADLRLVSVRELRVEEAALTGESLPVEKDTVAVAADAPLGDRGGMAYSGTLVVHGQATGIVVATGSATELGRIDEMLSGIRSLATPLIRQIDRFGRVLALAITGMAAATFIIGTLWRGHAPAEMFMMVVALAASAIPEGLPAIMTVTLALGVQRMARRNAIIRHLPAVETLGSVTVICSDKTGTLTRNEMTVQRIACAGHVFDVGGIGYAPVGDIGIDGRVVDTARYPALALAIRAGVLCNDARLRREDGVWRVEGDPTEGALLVLGEKAGFTRDAGKSAWPRVDTIPFESEHRFMATHHRDADGEPWIFVKGAPERILDICASQLGHDGERALDADAWRRAATHLAAQGLRLLTLACRRAAPADGALGLADVEHGYMLLAIVGIIDPPREEAIEAVADCHRAGIRVKMITGDHAETARAIGAQLAIGAGRPALTGAEVALMDDAELRRVAMEVDVFARASPEHKLRLVQALQDDGQVVAMTGDGVNDAPALKCADVGVAMGLKGTEAAKEAADMVLADDNFATIATAVREGRAVYDNLKKFILFMLPTNGGEALVVIAAILFELTLPLTPAQVLWINMVTSSTLGLALAFEPAERNIMARRPRPPGQPLLTGFFVWRVAMVSVLMMSGALGLFLWELDRGTGIEAARTMAVNAVVAAEMFYLLNSRSIFAPVANRAGLTGNRAALLAIAACIPLQLAFTHTATMQQIFGSADLSPLEWLKVFCAGLLVFVVAELEKFALRRSGLAARVAGG</sequence>
<dbReference type="SFLD" id="SFLDS00003">
    <property type="entry name" value="Haloacid_Dehalogenase"/>
    <property type="match status" value="1"/>
</dbReference>
<dbReference type="Gene3D" id="1.20.1110.10">
    <property type="entry name" value="Calcium-transporting ATPase, transmembrane domain"/>
    <property type="match status" value="1"/>
</dbReference>
<protein>
    <submittedName>
        <fullName evidence="10">Cation-transporting P-type ATPase</fullName>
    </submittedName>
</protein>
<dbReference type="Gene3D" id="3.40.1110.10">
    <property type="entry name" value="Calcium-transporting ATPase, cytoplasmic domain N"/>
    <property type="match status" value="1"/>
</dbReference>
<feature type="transmembrane region" description="Helical" evidence="8">
    <location>
        <begin position="735"/>
        <end position="754"/>
    </location>
</feature>
<dbReference type="Pfam" id="PF00689">
    <property type="entry name" value="Cation_ATPase_C"/>
    <property type="match status" value="1"/>
</dbReference>
<dbReference type="SUPFAM" id="SSF81665">
    <property type="entry name" value="Calcium ATPase, transmembrane domain M"/>
    <property type="match status" value="1"/>
</dbReference>
<dbReference type="InterPro" id="IPR008250">
    <property type="entry name" value="ATPase_P-typ_transduc_dom_A_sf"/>
</dbReference>
<dbReference type="CDD" id="cd02080">
    <property type="entry name" value="P-type_ATPase_cation"/>
    <property type="match status" value="1"/>
</dbReference>
<evidence type="ECO:0000256" key="2">
    <source>
        <dbReference type="ARBA" id="ARBA00022692"/>
    </source>
</evidence>
<feature type="transmembrane region" description="Helical" evidence="8">
    <location>
        <begin position="284"/>
        <end position="310"/>
    </location>
</feature>
<feature type="transmembrane region" description="Helical" evidence="8">
    <location>
        <begin position="876"/>
        <end position="895"/>
    </location>
</feature>
<dbReference type="SUPFAM" id="SSF56784">
    <property type="entry name" value="HAD-like"/>
    <property type="match status" value="1"/>
</dbReference>
<dbReference type="Pfam" id="PF08282">
    <property type="entry name" value="Hydrolase_3"/>
    <property type="match status" value="1"/>
</dbReference>
<accession>A0ABW1AS43</accession>
<feature type="transmembrane region" description="Helical" evidence="8">
    <location>
        <begin position="90"/>
        <end position="110"/>
    </location>
</feature>
<dbReference type="InterPro" id="IPR059000">
    <property type="entry name" value="ATPase_P-type_domA"/>
</dbReference>
<evidence type="ECO:0000256" key="5">
    <source>
        <dbReference type="ARBA" id="ARBA00022967"/>
    </source>
</evidence>
<dbReference type="Proteomes" id="UP001595974">
    <property type="component" value="Unassembled WGS sequence"/>
</dbReference>
<feature type="transmembrane region" description="Helical" evidence="8">
    <location>
        <begin position="62"/>
        <end position="84"/>
    </location>
</feature>
<dbReference type="SFLD" id="SFLDF00027">
    <property type="entry name" value="p-type_atpase"/>
    <property type="match status" value="1"/>
</dbReference>
<dbReference type="EMBL" id="JBHSOG010000048">
    <property type="protein sequence ID" value="MFC5770128.1"/>
    <property type="molecule type" value="Genomic_DNA"/>
</dbReference>
<evidence type="ECO:0000313" key="11">
    <source>
        <dbReference type="Proteomes" id="UP001595974"/>
    </source>
</evidence>
<keyword evidence="4" id="KW-0067">ATP-binding</keyword>
<dbReference type="PRINTS" id="PR00120">
    <property type="entry name" value="HATPASE"/>
</dbReference>
<evidence type="ECO:0000256" key="7">
    <source>
        <dbReference type="ARBA" id="ARBA00023136"/>
    </source>
</evidence>
<dbReference type="InterPro" id="IPR036412">
    <property type="entry name" value="HAD-like_sf"/>
</dbReference>
<dbReference type="Gene3D" id="2.70.150.10">
    <property type="entry name" value="Calcium-transporting ATPase, cytoplasmic transduction domain A"/>
    <property type="match status" value="1"/>
</dbReference>
<dbReference type="SMART" id="SM00831">
    <property type="entry name" value="Cation_ATPase_N"/>
    <property type="match status" value="1"/>
</dbReference>
<feature type="transmembrane region" description="Helical" evidence="8">
    <location>
        <begin position="806"/>
        <end position="824"/>
    </location>
</feature>
<dbReference type="RefSeq" id="WP_096449545.1">
    <property type="nucleotide sequence ID" value="NZ_JBHSOG010000048.1"/>
</dbReference>
<gene>
    <name evidence="10" type="ORF">ACFPTN_12170</name>
</gene>
<evidence type="ECO:0000259" key="9">
    <source>
        <dbReference type="SMART" id="SM00831"/>
    </source>
</evidence>
<dbReference type="InterPro" id="IPR044492">
    <property type="entry name" value="P_typ_ATPase_HD_dom"/>
</dbReference>
<feature type="domain" description="Cation-transporting P-type ATPase N-terminal" evidence="9">
    <location>
        <begin position="17"/>
        <end position="90"/>
    </location>
</feature>
<dbReference type="SUPFAM" id="SSF81653">
    <property type="entry name" value="Calcium ATPase, transduction domain A"/>
    <property type="match status" value="1"/>
</dbReference>
<dbReference type="InterPro" id="IPR023214">
    <property type="entry name" value="HAD_sf"/>
</dbReference>
<feature type="transmembrane region" description="Helical" evidence="8">
    <location>
        <begin position="702"/>
        <end position="723"/>
    </location>
</feature>
<evidence type="ECO:0000256" key="1">
    <source>
        <dbReference type="ARBA" id="ARBA00004141"/>
    </source>
</evidence>
<dbReference type="SFLD" id="SFLDG00002">
    <property type="entry name" value="C1.7:_P-type_atpase_like"/>
    <property type="match status" value="1"/>
</dbReference>
<evidence type="ECO:0000256" key="3">
    <source>
        <dbReference type="ARBA" id="ARBA00022741"/>
    </source>
</evidence>
<dbReference type="InterPro" id="IPR006068">
    <property type="entry name" value="ATPase_P-typ_cation-transptr_C"/>
</dbReference>
<dbReference type="PROSITE" id="PS00154">
    <property type="entry name" value="ATPASE_E1_E2"/>
    <property type="match status" value="1"/>
</dbReference>
<dbReference type="Pfam" id="PF00122">
    <property type="entry name" value="E1-E2_ATPase"/>
    <property type="match status" value="1"/>
</dbReference>
<keyword evidence="3" id="KW-0547">Nucleotide-binding</keyword>
<evidence type="ECO:0000256" key="6">
    <source>
        <dbReference type="ARBA" id="ARBA00022989"/>
    </source>
</evidence>
<keyword evidence="6 8" id="KW-1133">Transmembrane helix</keyword>
<dbReference type="Gene3D" id="3.40.50.1000">
    <property type="entry name" value="HAD superfamily/HAD-like"/>
    <property type="match status" value="1"/>
</dbReference>
<dbReference type="SUPFAM" id="SSF81660">
    <property type="entry name" value="Metal cation-transporting ATPase, ATP-binding domain N"/>
    <property type="match status" value="1"/>
</dbReference>
<feature type="transmembrane region" description="Helical" evidence="8">
    <location>
        <begin position="844"/>
        <end position="864"/>
    </location>
</feature>
<comment type="subcellular location">
    <subcellularLocation>
        <location evidence="1">Membrane</location>
        <topology evidence="1">Multi-pass membrane protein</topology>
    </subcellularLocation>
</comment>
<reference evidence="11" key="1">
    <citation type="journal article" date="2019" name="Int. J. Syst. Evol. Microbiol.">
        <title>The Global Catalogue of Microorganisms (GCM) 10K type strain sequencing project: providing services to taxonomists for standard genome sequencing and annotation.</title>
        <authorList>
            <consortium name="The Broad Institute Genomics Platform"/>
            <consortium name="The Broad Institute Genome Sequencing Center for Infectious Disease"/>
            <person name="Wu L."/>
            <person name="Ma J."/>
        </authorList>
    </citation>
    <scope>NUCLEOTIDE SEQUENCE [LARGE SCALE GENOMIC DNA]</scope>
    <source>
        <strain evidence="11">SHR3</strain>
    </source>
</reference>
<evidence type="ECO:0000256" key="8">
    <source>
        <dbReference type="SAM" id="Phobius"/>
    </source>
</evidence>
<keyword evidence="7 8" id="KW-0472">Membrane</keyword>
<dbReference type="InterPro" id="IPR018303">
    <property type="entry name" value="ATPase_P-typ_P_site"/>
</dbReference>
<dbReference type="Pfam" id="PF13246">
    <property type="entry name" value="Cation_ATPase"/>
    <property type="match status" value="1"/>
</dbReference>
<dbReference type="PRINTS" id="PR00119">
    <property type="entry name" value="CATATPASE"/>
</dbReference>
<comment type="caution">
    <text evidence="10">The sequence shown here is derived from an EMBL/GenBank/DDBJ whole genome shotgun (WGS) entry which is preliminary data.</text>
</comment>
<dbReference type="InterPro" id="IPR023299">
    <property type="entry name" value="ATPase_P-typ_cyto_dom_N"/>
</dbReference>
<proteinExistence type="predicted"/>
<name>A0ABW1AS43_9RHOO</name>